<feature type="domain" description="Prepilin type IV endopeptidase peptidase" evidence="7">
    <location>
        <begin position="8"/>
        <end position="112"/>
    </location>
</feature>
<comment type="subcellular location">
    <subcellularLocation>
        <location evidence="1">Cell membrane</location>
        <topology evidence="1">Multi-pass membrane protein</topology>
    </subcellularLocation>
</comment>
<keyword evidence="3 6" id="KW-0812">Transmembrane</keyword>
<dbReference type="KEGG" id="mhey:H2LOC_010945"/>
<evidence type="ECO:0000256" key="5">
    <source>
        <dbReference type="ARBA" id="ARBA00023136"/>
    </source>
</evidence>
<evidence type="ECO:0000256" key="6">
    <source>
        <dbReference type="SAM" id="Phobius"/>
    </source>
</evidence>
<protein>
    <submittedName>
        <fullName evidence="8">Peptidase</fullName>
    </submittedName>
</protein>
<dbReference type="PANTHER" id="PTHR36506:SF1">
    <property type="entry name" value="PREFLAGELLIN PEPTIDASE"/>
    <property type="match status" value="1"/>
</dbReference>
<evidence type="ECO:0000259" key="7">
    <source>
        <dbReference type="Pfam" id="PF01478"/>
    </source>
</evidence>
<sequence length="168" mass="18106">MLDSIALIVFPLAMLFAAFTDLLTMTIPNRLSLFLIGAYFLLALYLRTPLETIALHVSCAVAMLVLTFAMFQFRWIGGGDAKLAAATALWLGWGLLFDYGLIASIAGGALTLIVIALQHHELPQTLRDFKFIDRLASKNCGVPYGIALALAGLAVYPQTSAWSGLTGI</sequence>
<dbReference type="InterPro" id="IPR000045">
    <property type="entry name" value="Prepilin_IV_endopep_pep"/>
</dbReference>
<keyword evidence="5 6" id="KW-0472">Membrane</keyword>
<dbReference type="GO" id="GO:0005886">
    <property type="term" value="C:plasma membrane"/>
    <property type="evidence" value="ECO:0007669"/>
    <property type="project" value="UniProtKB-SubCell"/>
</dbReference>
<evidence type="ECO:0000256" key="4">
    <source>
        <dbReference type="ARBA" id="ARBA00022989"/>
    </source>
</evidence>
<dbReference type="InterPro" id="IPR052218">
    <property type="entry name" value="Preflagellin_Peptidase"/>
</dbReference>
<keyword evidence="2" id="KW-1003">Cell membrane</keyword>
<evidence type="ECO:0000313" key="9">
    <source>
        <dbReference type="Proteomes" id="UP000309061"/>
    </source>
</evidence>
<dbReference type="AlphaFoldDB" id="A0A6B8KI44"/>
<feature type="transmembrane region" description="Helical" evidence="6">
    <location>
        <begin position="27"/>
        <end position="46"/>
    </location>
</feature>
<keyword evidence="4 6" id="KW-1133">Transmembrane helix</keyword>
<dbReference type="Proteomes" id="UP000309061">
    <property type="component" value="Chromosome"/>
</dbReference>
<evidence type="ECO:0000256" key="3">
    <source>
        <dbReference type="ARBA" id="ARBA00022692"/>
    </source>
</evidence>
<dbReference type="Gene3D" id="1.20.120.1220">
    <property type="match status" value="1"/>
</dbReference>
<feature type="transmembrane region" description="Helical" evidence="6">
    <location>
        <begin position="53"/>
        <end position="76"/>
    </location>
</feature>
<accession>A0A6B8KI44</accession>
<dbReference type="RefSeq" id="WP_136496425.1">
    <property type="nucleotide sequence ID" value="NZ_CP046052.1"/>
</dbReference>
<proteinExistence type="predicted"/>
<evidence type="ECO:0000256" key="2">
    <source>
        <dbReference type="ARBA" id="ARBA00022475"/>
    </source>
</evidence>
<dbReference type="OrthoDB" id="5329005at2"/>
<name>A0A6B8KI44_9HYPH</name>
<evidence type="ECO:0000256" key="1">
    <source>
        <dbReference type="ARBA" id="ARBA00004651"/>
    </source>
</evidence>
<keyword evidence="9" id="KW-1185">Reference proteome</keyword>
<feature type="transmembrane region" description="Helical" evidence="6">
    <location>
        <begin position="96"/>
        <end position="117"/>
    </location>
</feature>
<dbReference type="PANTHER" id="PTHR36506">
    <property type="entry name" value="PREFLAGELLIN PEPTIDASE"/>
    <property type="match status" value="1"/>
</dbReference>
<dbReference type="GO" id="GO:0004190">
    <property type="term" value="F:aspartic-type endopeptidase activity"/>
    <property type="evidence" value="ECO:0007669"/>
    <property type="project" value="InterPro"/>
</dbReference>
<reference evidence="8 9" key="1">
    <citation type="submission" date="2019-11" db="EMBL/GenBank/DDBJ databases">
        <title>The genome sequence of Methylocystis heyeri.</title>
        <authorList>
            <person name="Oshkin I.Y."/>
            <person name="Miroshnikov K."/>
            <person name="Dedysh S.N."/>
        </authorList>
    </citation>
    <scope>NUCLEOTIDE SEQUENCE [LARGE SCALE GENOMIC DNA]</scope>
    <source>
        <strain evidence="8 9">H2</strain>
    </source>
</reference>
<gene>
    <name evidence="8" type="ORF">H2LOC_010945</name>
</gene>
<dbReference type="EMBL" id="CP046052">
    <property type="protein sequence ID" value="QGM46170.1"/>
    <property type="molecule type" value="Genomic_DNA"/>
</dbReference>
<evidence type="ECO:0000313" key="8">
    <source>
        <dbReference type="EMBL" id="QGM46170.1"/>
    </source>
</evidence>
<organism evidence="8 9">
    <name type="scientific">Methylocystis heyeri</name>
    <dbReference type="NCBI Taxonomy" id="391905"/>
    <lineage>
        <taxon>Bacteria</taxon>
        <taxon>Pseudomonadati</taxon>
        <taxon>Pseudomonadota</taxon>
        <taxon>Alphaproteobacteria</taxon>
        <taxon>Hyphomicrobiales</taxon>
        <taxon>Methylocystaceae</taxon>
        <taxon>Methylocystis</taxon>
    </lineage>
</organism>
<dbReference type="Pfam" id="PF01478">
    <property type="entry name" value="Peptidase_A24"/>
    <property type="match status" value="1"/>
</dbReference>